<evidence type="ECO:0000259" key="8">
    <source>
        <dbReference type="PROSITE" id="PS50202"/>
    </source>
</evidence>
<dbReference type="PANTHER" id="PTHR10809:SF6">
    <property type="entry name" value="AT11025P-RELATED"/>
    <property type="match status" value="1"/>
</dbReference>
<dbReference type="GO" id="GO:0033149">
    <property type="term" value="F:FFAT motif binding"/>
    <property type="evidence" value="ECO:0007669"/>
    <property type="project" value="TreeGrafter"/>
</dbReference>
<evidence type="ECO:0000256" key="2">
    <source>
        <dbReference type="ARBA" id="ARBA00008932"/>
    </source>
</evidence>
<gene>
    <name evidence="9" type="ORF">CANARDRAFT_5763</name>
</gene>
<dbReference type="AlphaFoldDB" id="A0A1E4T624"/>
<name>A0A1E4T624_9ASCO</name>
<comment type="subcellular location">
    <subcellularLocation>
        <location evidence="1">Membrane</location>
        <topology evidence="1">Single-pass type IV membrane protein</topology>
    </subcellularLocation>
</comment>
<dbReference type="GO" id="GO:0090158">
    <property type="term" value="P:endoplasmic reticulum membrane organization"/>
    <property type="evidence" value="ECO:0007669"/>
    <property type="project" value="TreeGrafter"/>
</dbReference>
<feature type="transmembrane region" description="Helical" evidence="7">
    <location>
        <begin position="192"/>
        <end position="210"/>
    </location>
</feature>
<dbReference type="PROSITE" id="PS50202">
    <property type="entry name" value="MSP"/>
    <property type="match status" value="1"/>
</dbReference>
<keyword evidence="4 7" id="KW-1133">Transmembrane helix</keyword>
<dbReference type="GO" id="GO:0061817">
    <property type="term" value="P:endoplasmic reticulum-plasma membrane tethering"/>
    <property type="evidence" value="ECO:0007669"/>
    <property type="project" value="TreeGrafter"/>
</dbReference>
<dbReference type="STRING" id="983967.A0A1E4T624"/>
<dbReference type="InterPro" id="IPR000535">
    <property type="entry name" value="MSP_dom"/>
</dbReference>
<evidence type="ECO:0000256" key="1">
    <source>
        <dbReference type="ARBA" id="ARBA00004211"/>
    </source>
</evidence>
<evidence type="ECO:0000256" key="5">
    <source>
        <dbReference type="ARBA" id="ARBA00023136"/>
    </source>
</evidence>
<proteinExistence type="inferred from homology"/>
<dbReference type="EMBL" id="KV453848">
    <property type="protein sequence ID" value="ODV87210.1"/>
    <property type="molecule type" value="Genomic_DNA"/>
</dbReference>
<reference evidence="10" key="1">
    <citation type="submission" date="2016-04" db="EMBL/GenBank/DDBJ databases">
        <title>Comparative genomics of biotechnologically important yeasts.</title>
        <authorList>
            <consortium name="DOE Joint Genome Institute"/>
            <person name="Riley R."/>
            <person name="Haridas S."/>
            <person name="Wolfe K.H."/>
            <person name="Lopes M.R."/>
            <person name="Hittinger C.T."/>
            <person name="Goker M."/>
            <person name="Salamov A."/>
            <person name="Wisecaver J."/>
            <person name="Long T.M."/>
            <person name="Aerts A.L."/>
            <person name="Barry K."/>
            <person name="Choi C."/>
            <person name="Clum A."/>
            <person name="Coughlan A.Y."/>
            <person name="Deshpande S."/>
            <person name="Douglass A.P."/>
            <person name="Hanson S.J."/>
            <person name="Klenk H.-P."/>
            <person name="Labutti K."/>
            <person name="Lapidus A."/>
            <person name="Lindquist E."/>
            <person name="Lipzen A."/>
            <person name="Meier-Kolthoff J.P."/>
            <person name="Ohm R.A."/>
            <person name="Otillar R.P."/>
            <person name="Pangilinan J."/>
            <person name="Peng Y."/>
            <person name="Rokas A."/>
            <person name="Rosa C.A."/>
            <person name="Scheuner C."/>
            <person name="Sibirny A.A."/>
            <person name="Slot J.C."/>
            <person name="Stielow J.B."/>
            <person name="Sun H."/>
            <person name="Kurtzman C.P."/>
            <person name="Blackwell M."/>
            <person name="Grigoriev I.V."/>
            <person name="Jeffries T.W."/>
        </authorList>
    </citation>
    <scope>NUCLEOTIDE SEQUENCE [LARGE SCALE GENOMIC DNA]</scope>
    <source>
        <strain evidence="10">NRRL YB-2248</strain>
    </source>
</reference>
<keyword evidence="5 7" id="KW-0472">Membrane</keyword>
<keyword evidence="3 7" id="KW-0812">Transmembrane</keyword>
<evidence type="ECO:0000256" key="3">
    <source>
        <dbReference type="ARBA" id="ARBA00022692"/>
    </source>
</evidence>
<dbReference type="Proteomes" id="UP000094801">
    <property type="component" value="Unassembled WGS sequence"/>
</dbReference>
<dbReference type="OrthoDB" id="264603at2759"/>
<keyword evidence="10" id="KW-1185">Reference proteome</keyword>
<dbReference type="PANTHER" id="PTHR10809">
    <property type="entry name" value="VESICLE-ASSOCIATED MEMBRANE PROTEIN-ASSOCIATED PROTEIN"/>
    <property type="match status" value="1"/>
</dbReference>
<protein>
    <recommendedName>
        <fullName evidence="8">MSP domain-containing protein</fullName>
    </recommendedName>
</protein>
<dbReference type="SUPFAM" id="SSF49354">
    <property type="entry name" value="PapD-like"/>
    <property type="match status" value="1"/>
</dbReference>
<evidence type="ECO:0000313" key="10">
    <source>
        <dbReference type="Proteomes" id="UP000094801"/>
    </source>
</evidence>
<dbReference type="GO" id="GO:0005886">
    <property type="term" value="C:plasma membrane"/>
    <property type="evidence" value="ECO:0007669"/>
    <property type="project" value="TreeGrafter"/>
</dbReference>
<accession>A0A1E4T624</accession>
<dbReference type="InterPro" id="IPR008962">
    <property type="entry name" value="PapD-like_sf"/>
</dbReference>
<comment type="similarity">
    <text evidence="2">Belongs to the VAMP-associated protein (VAP) (TC 9.B.17) family.</text>
</comment>
<feature type="region of interest" description="Disordered" evidence="6">
    <location>
        <begin position="138"/>
        <end position="181"/>
    </location>
</feature>
<evidence type="ECO:0000256" key="4">
    <source>
        <dbReference type="ARBA" id="ARBA00022989"/>
    </source>
</evidence>
<evidence type="ECO:0000256" key="7">
    <source>
        <dbReference type="SAM" id="Phobius"/>
    </source>
</evidence>
<dbReference type="PIRSF" id="PIRSF019693">
    <property type="entry name" value="VAMP-associated"/>
    <property type="match status" value="1"/>
</dbReference>
<dbReference type="InterPro" id="IPR016763">
    <property type="entry name" value="VAP"/>
</dbReference>
<evidence type="ECO:0000256" key="6">
    <source>
        <dbReference type="SAM" id="MobiDB-lite"/>
    </source>
</evidence>
<feature type="domain" description="MSP" evidence="8">
    <location>
        <begin position="4"/>
        <end position="124"/>
    </location>
</feature>
<organism evidence="9 10">
    <name type="scientific">[Candida] arabinofermentans NRRL YB-2248</name>
    <dbReference type="NCBI Taxonomy" id="983967"/>
    <lineage>
        <taxon>Eukaryota</taxon>
        <taxon>Fungi</taxon>
        <taxon>Dikarya</taxon>
        <taxon>Ascomycota</taxon>
        <taxon>Saccharomycotina</taxon>
        <taxon>Pichiomycetes</taxon>
        <taxon>Pichiales</taxon>
        <taxon>Pichiaceae</taxon>
        <taxon>Ogataea</taxon>
        <taxon>Ogataea/Candida clade</taxon>
    </lineage>
</organism>
<sequence>MSAKISVSPKQVELDSPFTASASKSITVKNESQGHIAFKVKTTAPKLYCVRPNASTIAPGEELSVQIIFQGLESEPTIGTKCKDKFLIVALPCDADLKPKAVSALWPDLTKTNGPTTDSKLRVVFNFDNAVSAIQEESSQIEEPSKAPVASGSEKAAEVTPLISTTPKEETKAVASPASSETRVAEKQSSNLYIIAIILVLIAYLLAKFIL</sequence>
<dbReference type="InterPro" id="IPR013783">
    <property type="entry name" value="Ig-like_fold"/>
</dbReference>
<dbReference type="GO" id="GO:0005789">
    <property type="term" value="C:endoplasmic reticulum membrane"/>
    <property type="evidence" value="ECO:0007669"/>
    <property type="project" value="InterPro"/>
</dbReference>
<dbReference type="Gene3D" id="2.60.40.10">
    <property type="entry name" value="Immunoglobulins"/>
    <property type="match status" value="1"/>
</dbReference>
<evidence type="ECO:0000313" key="9">
    <source>
        <dbReference type="EMBL" id="ODV87210.1"/>
    </source>
</evidence>
<dbReference type="Pfam" id="PF00635">
    <property type="entry name" value="Motile_Sperm"/>
    <property type="match status" value="1"/>
</dbReference>